<dbReference type="AlphaFoldDB" id="A0A3A4R562"/>
<evidence type="ECO:0000259" key="12">
    <source>
        <dbReference type="Pfam" id="PF01467"/>
    </source>
</evidence>
<evidence type="ECO:0000313" key="13">
    <source>
        <dbReference type="EMBL" id="RJP61337.1"/>
    </source>
</evidence>
<evidence type="ECO:0000313" key="14">
    <source>
        <dbReference type="Proteomes" id="UP000266426"/>
    </source>
</evidence>
<dbReference type="PANTHER" id="PTHR39321">
    <property type="entry name" value="NICOTINATE-NUCLEOTIDE ADENYLYLTRANSFERASE-RELATED"/>
    <property type="match status" value="1"/>
</dbReference>
<dbReference type="PANTHER" id="PTHR39321:SF3">
    <property type="entry name" value="PHOSPHOPANTETHEINE ADENYLYLTRANSFERASE"/>
    <property type="match status" value="1"/>
</dbReference>
<dbReference type="InterPro" id="IPR005248">
    <property type="entry name" value="NadD/NMNAT"/>
</dbReference>
<reference evidence="13 14" key="1">
    <citation type="journal article" date="2017" name="ISME J.">
        <title>Energy and carbon metabolisms in a deep terrestrial subsurface fluid microbial community.</title>
        <authorList>
            <person name="Momper L."/>
            <person name="Jungbluth S.P."/>
            <person name="Lee M.D."/>
            <person name="Amend J.P."/>
        </authorList>
    </citation>
    <scope>NUCLEOTIDE SEQUENCE [LARGE SCALE GENOMIC DNA]</scope>
    <source>
        <strain evidence="13">SURF_26</strain>
    </source>
</reference>
<dbReference type="NCBIfam" id="TIGR00482">
    <property type="entry name" value="nicotinate (nicotinamide) nucleotide adenylyltransferase"/>
    <property type="match status" value="1"/>
</dbReference>
<dbReference type="CDD" id="cd02165">
    <property type="entry name" value="NMNAT"/>
    <property type="match status" value="1"/>
</dbReference>
<comment type="function">
    <text evidence="1 11">Catalyzes the reversible adenylation of nicotinate mononucleotide (NaMN) to nicotinic acid adenine dinucleotide (NaAD).</text>
</comment>
<sequence>MRTGIYGGTFNPIHIGHLIIADDIRIQCGLDRIIFVPSGNPPHKKDQFIIDQSIRYDLIRQAISDNPHFMVDDHELNTKGYSYTIDTMSFFSIKYKDDDLFFIIGADCLYEIHVWKDAESMISRFNFLVAQRRNNPIDEESFKAIPLPNNLKNKLKQGIVNTPVIDVSATKIRDRIRQGKSIRYLVPESIRNYLEENNLFQNNGGVS</sequence>
<dbReference type="EMBL" id="QZJZ01000014">
    <property type="protein sequence ID" value="RJP61337.1"/>
    <property type="molecule type" value="Genomic_DNA"/>
</dbReference>
<evidence type="ECO:0000256" key="1">
    <source>
        <dbReference type="ARBA" id="ARBA00002324"/>
    </source>
</evidence>
<dbReference type="GO" id="GO:0005524">
    <property type="term" value="F:ATP binding"/>
    <property type="evidence" value="ECO:0007669"/>
    <property type="project" value="UniProtKB-KW"/>
</dbReference>
<evidence type="ECO:0000256" key="6">
    <source>
        <dbReference type="ARBA" id="ARBA00022695"/>
    </source>
</evidence>
<keyword evidence="5 11" id="KW-0808">Transferase</keyword>
<keyword evidence="7 11" id="KW-0547">Nucleotide-binding</keyword>
<feature type="domain" description="Cytidyltransferase-like" evidence="12">
    <location>
        <begin position="5"/>
        <end position="175"/>
    </location>
</feature>
<dbReference type="GO" id="GO:0009435">
    <property type="term" value="P:NAD+ biosynthetic process"/>
    <property type="evidence" value="ECO:0007669"/>
    <property type="project" value="UniProtKB-UniRule"/>
</dbReference>
<evidence type="ECO:0000256" key="3">
    <source>
        <dbReference type="ARBA" id="ARBA00009014"/>
    </source>
</evidence>
<dbReference type="Gene3D" id="3.40.50.620">
    <property type="entry name" value="HUPs"/>
    <property type="match status" value="1"/>
</dbReference>
<dbReference type="SUPFAM" id="SSF52374">
    <property type="entry name" value="Nucleotidylyl transferase"/>
    <property type="match status" value="1"/>
</dbReference>
<evidence type="ECO:0000256" key="10">
    <source>
        <dbReference type="ARBA" id="ARBA00048721"/>
    </source>
</evidence>
<dbReference type="NCBIfam" id="NF000840">
    <property type="entry name" value="PRK00071.1-3"/>
    <property type="match status" value="1"/>
</dbReference>
<evidence type="ECO:0000256" key="11">
    <source>
        <dbReference type="HAMAP-Rule" id="MF_00244"/>
    </source>
</evidence>
<proteinExistence type="inferred from homology"/>
<comment type="similarity">
    <text evidence="3 11">Belongs to the NadD family.</text>
</comment>
<organism evidence="13 14">
    <name type="scientific">Candidatus Auribacter fodinae</name>
    <dbReference type="NCBI Taxonomy" id="2093366"/>
    <lineage>
        <taxon>Bacteria</taxon>
        <taxon>Pseudomonadati</taxon>
        <taxon>Candidatus Auribacterota</taxon>
        <taxon>Candidatus Auribacteria</taxon>
        <taxon>Candidatus Auribacterales</taxon>
        <taxon>Candidatus Auribacteraceae</taxon>
        <taxon>Candidatus Auribacter</taxon>
    </lineage>
</organism>
<dbReference type="UniPathway" id="UPA00253">
    <property type="reaction ID" value="UER00332"/>
</dbReference>
<dbReference type="GO" id="GO:0004515">
    <property type="term" value="F:nicotinate-nucleotide adenylyltransferase activity"/>
    <property type="evidence" value="ECO:0007669"/>
    <property type="project" value="UniProtKB-UniRule"/>
</dbReference>
<evidence type="ECO:0000256" key="7">
    <source>
        <dbReference type="ARBA" id="ARBA00022741"/>
    </source>
</evidence>
<evidence type="ECO:0000256" key="9">
    <source>
        <dbReference type="ARBA" id="ARBA00023027"/>
    </source>
</evidence>
<dbReference type="InterPro" id="IPR004821">
    <property type="entry name" value="Cyt_trans-like"/>
</dbReference>
<evidence type="ECO:0000256" key="2">
    <source>
        <dbReference type="ARBA" id="ARBA00005019"/>
    </source>
</evidence>
<keyword evidence="8 11" id="KW-0067">ATP-binding</keyword>
<comment type="caution">
    <text evidence="13">The sequence shown here is derived from an EMBL/GenBank/DDBJ whole genome shotgun (WGS) entry which is preliminary data.</text>
</comment>
<evidence type="ECO:0000256" key="5">
    <source>
        <dbReference type="ARBA" id="ARBA00022679"/>
    </source>
</evidence>
<keyword evidence="9 11" id="KW-0520">NAD</keyword>
<comment type="catalytic activity">
    <reaction evidence="10 11">
        <text>nicotinate beta-D-ribonucleotide + ATP + H(+) = deamido-NAD(+) + diphosphate</text>
        <dbReference type="Rhea" id="RHEA:22860"/>
        <dbReference type="ChEBI" id="CHEBI:15378"/>
        <dbReference type="ChEBI" id="CHEBI:30616"/>
        <dbReference type="ChEBI" id="CHEBI:33019"/>
        <dbReference type="ChEBI" id="CHEBI:57502"/>
        <dbReference type="ChEBI" id="CHEBI:58437"/>
        <dbReference type="EC" id="2.7.7.18"/>
    </reaction>
</comment>
<keyword evidence="6 11" id="KW-0548">Nucleotidyltransferase</keyword>
<evidence type="ECO:0000256" key="8">
    <source>
        <dbReference type="ARBA" id="ARBA00022840"/>
    </source>
</evidence>
<dbReference type="Pfam" id="PF01467">
    <property type="entry name" value="CTP_transf_like"/>
    <property type="match status" value="1"/>
</dbReference>
<name>A0A3A4R562_9BACT</name>
<keyword evidence="4 11" id="KW-0662">Pyridine nucleotide biosynthesis</keyword>
<dbReference type="InterPro" id="IPR014729">
    <property type="entry name" value="Rossmann-like_a/b/a_fold"/>
</dbReference>
<dbReference type="Proteomes" id="UP000266426">
    <property type="component" value="Unassembled WGS sequence"/>
</dbReference>
<dbReference type="EC" id="2.7.7.18" evidence="11"/>
<evidence type="ECO:0000256" key="4">
    <source>
        <dbReference type="ARBA" id="ARBA00022642"/>
    </source>
</evidence>
<comment type="pathway">
    <text evidence="2 11">Cofactor biosynthesis; NAD(+) biosynthesis; deamido-NAD(+) from nicotinate D-ribonucleotide: step 1/1.</text>
</comment>
<accession>A0A3A4R562</accession>
<gene>
    <name evidence="11" type="primary">nadD</name>
    <name evidence="13" type="ORF">C4541_02215</name>
</gene>
<dbReference type="NCBIfam" id="TIGR00125">
    <property type="entry name" value="cyt_tran_rel"/>
    <property type="match status" value="1"/>
</dbReference>
<protein>
    <recommendedName>
        <fullName evidence="11">Probable nicotinate-nucleotide adenylyltransferase</fullName>
        <ecNumber evidence="11">2.7.7.18</ecNumber>
    </recommendedName>
    <alternativeName>
        <fullName evidence="11">Deamido-NAD(+) diphosphorylase</fullName>
    </alternativeName>
    <alternativeName>
        <fullName evidence="11">Deamido-NAD(+) pyrophosphorylase</fullName>
    </alternativeName>
    <alternativeName>
        <fullName evidence="11">Nicotinate mononucleotide adenylyltransferase</fullName>
        <shortName evidence="11">NaMN adenylyltransferase</shortName>
    </alternativeName>
</protein>
<dbReference type="HAMAP" id="MF_00244">
    <property type="entry name" value="NaMN_adenylyltr"/>
    <property type="match status" value="1"/>
</dbReference>